<reference evidence="2 3" key="1">
    <citation type="submission" date="2023-05" db="EMBL/GenBank/DDBJ databases">
        <title>Lithophilousrod everest ZFBP1038 complete genpme.</title>
        <authorList>
            <person name="Tian M."/>
        </authorList>
    </citation>
    <scope>NUCLEOTIDE SEQUENCE [LARGE SCALE GENOMIC DNA]</scope>
    <source>
        <strain evidence="2 3">ZFBP1038</strain>
    </source>
</reference>
<accession>A0ABY8QS89</accession>
<dbReference type="InterPro" id="IPR021257">
    <property type="entry name" value="DUF2809"/>
</dbReference>
<dbReference type="Proteomes" id="UP001209083">
    <property type="component" value="Chromosome"/>
</dbReference>
<keyword evidence="1" id="KW-1133">Transmembrane helix</keyword>
<dbReference type="RefSeq" id="WP_349638585.1">
    <property type="nucleotide sequence ID" value="NZ_CP090958.1"/>
</dbReference>
<evidence type="ECO:0000256" key="1">
    <source>
        <dbReference type="SAM" id="Phobius"/>
    </source>
</evidence>
<keyword evidence="1" id="KW-0812">Transmembrane</keyword>
<evidence type="ECO:0000313" key="3">
    <source>
        <dbReference type="Proteomes" id="UP001209083"/>
    </source>
</evidence>
<evidence type="ECO:0000313" key="2">
    <source>
        <dbReference type="EMBL" id="WGW11793.1"/>
    </source>
</evidence>
<proteinExistence type="predicted"/>
<feature type="transmembrane region" description="Helical" evidence="1">
    <location>
        <begin position="69"/>
        <end position="89"/>
    </location>
</feature>
<gene>
    <name evidence="2" type="ORF">LWF01_17150</name>
</gene>
<dbReference type="EMBL" id="CP090958">
    <property type="protein sequence ID" value="WGW11793.1"/>
    <property type="molecule type" value="Genomic_DNA"/>
</dbReference>
<organism evidence="2 3">
    <name type="scientific">Saxibacter everestensis</name>
    <dbReference type="NCBI Taxonomy" id="2909229"/>
    <lineage>
        <taxon>Bacteria</taxon>
        <taxon>Bacillati</taxon>
        <taxon>Actinomycetota</taxon>
        <taxon>Actinomycetes</taxon>
        <taxon>Micrococcales</taxon>
        <taxon>Brevibacteriaceae</taxon>
        <taxon>Saxibacter</taxon>
    </lineage>
</organism>
<feature type="transmembrane region" description="Helical" evidence="1">
    <location>
        <begin position="109"/>
        <end position="130"/>
    </location>
</feature>
<keyword evidence="1" id="KW-0472">Membrane</keyword>
<keyword evidence="3" id="KW-1185">Reference proteome</keyword>
<feature type="transmembrane region" description="Helical" evidence="1">
    <location>
        <begin position="38"/>
        <end position="57"/>
    </location>
</feature>
<sequence length="145" mass="14860">MSGEAHGRGMRRPMLFATGLLVTAAGLAVHLLGSGTAAGLVADGLYAVLVYLILAFAWPRAAILRVGSVALLACVLIELAQLSLLPAALASWWAPFRLVLGTTFSAVDLVAYAGGVLAALGGDAGAARLARRRSGKADEQQLIAH</sequence>
<protein>
    <submittedName>
        <fullName evidence="2">DUF2809 domain-containing protein</fullName>
    </submittedName>
</protein>
<name>A0ABY8QS89_9MICO</name>
<dbReference type="Pfam" id="PF10990">
    <property type="entry name" value="DUF2809"/>
    <property type="match status" value="1"/>
</dbReference>